<evidence type="ECO:0000313" key="2">
    <source>
        <dbReference type="Proteomes" id="UP001056120"/>
    </source>
</evidence>
<reference evidence="1 2" key="2">
    <citation type="journal article" date="2022" name="Mol. Ecol. Resour.">
        <title>The genomes of chicory, endive, great burdock and yacon provide insights into Asteraceae paleo-polyploidization history and plant inulin production.</title>
        <authorList>
            <person name="Fan W."/>
            <person name="Wang S."/>
            <person name="Wang H."/>
            <person name="Wang A."/>
            <person name="Jiang F."/>
            <person name="Liu H."/>
            <person name="Zhao H."/>
            <person name="Xu D."/>
            <person name="Zhang Y."/>
        </authorList>
    </citation>
    <scope>NUCLEOTIDE SEQUENCE [LARGE SCALE GENOMIC DNA]</scope>
    <source>
        <strain evidence="2">cv. Yunnan</strain>
        <tissue evidence="1">Leaves</tissue>
    </source>
</reference>
<protein>
    <submittedName>
        <fullName evidence="1">Uncharacterized protein</fullName>
    </submittedName>
</protein>
<sequence>MVDYHRHIQPKKGVNMAAIHVDEESGCVSIKRSRPKLLFFLTFCSVLSCCLIILPSLFSSPVSTFSLLYSYEGDDETLSDSKGPLCSSVSNGTICCDRSSIRSDICIMKGDIRTNSSSFSVVLYTSGNISGDVTTGGNEPRHEKIKPYTRKWEPSTMATIDELTLISKKSNVSTTENGHKCDVNHDIPAVFFSTGGFTGNVYHEFNDGLIPLYITSQKFNKKVVFVILEYHDWWIMKYGDVVSRLSDYEPIDFNGDNRTHCFSEAIIGLRIHDELAINSTLMKSKKTIEDFHDVLDEAYWPRIRGLIQEEPIVTLEPEKPEKPKLVIISRNGSRAIMNQDLLAKMAEKIGFTVEILWPDKTTELAKIYRSLNSSDVMIGVHGAAMTHFLFMRPGSVFIQVVPLGTTWAAETYYGGPAKKFGLRYIGYEILPQESSLYDEYERNDVVLTDPDSVNDRGWEFTKKIYLDRQKVKLNLTRFRKHLVRSHLYIMAKRNQVRNHPVLGVSSG</sequence>
<dbReference type="EMBL" id="CM042024">
    <property type="protein sequence ID" value="KAI3811719.1"/>
    <property type="molecule type" value="Genomic_DNA"/>
</dbReference>
<dbReference type="Proteomes" id="UP001056120">
    <property type="component" value="Linkage Group LG07"/>
</dbReference>
<organism evidence="1 2">
    <name type="scientific">Smallanthus sonchifolius</name>
    <dbReference type="NCBI Taxonomy" id="185202"/>
    <lineage>
        <taxon>Eukaryota</taxon>
        <taxon>Viridiplantae</taxon>
        <taxon>Streptophyta</taxon>
        <taxon>Embryophyta</taxon>
        <taxon>Tracheophyta</taxon>
        <taxon>Spermatophyta</taxon>
        <taxon>Magnoliopsida</taxon>
        <taxon>eudicotyledons</taxon>
        <taxon>Gunneridae</taxon>
        <taxon>Pentapetalae</taxon>
        <taxon>asterids</taxon>
        <taxon>campanulids</taxon>
        <taxon>Asterales</taxon>
        <taxon>Asteraceae</taxon>
        <taxon>Asteroideae</taxon>
        <taxon>Heliantheae alliance</taxon>
        <taxon>Millerieae</taxon>
        <taxon>Smallanthus</taxon>
    </lineage>
</organism>
<evidence type="ECO:0000313" key="1">
    <source>
        <dbReference type="EMBL" id="KAI3811719.1"/>
    </source>
</evidence>
<reference evidence="2" key="1">
    <citation type="journal article" date="2022" name="Mol. Ecol. Resour.">
        <title>The genomes of chicory, endive, great burdock and yacon provide insights into Asteraceae palaeo-polyploidization history and plant inulin production.</title>
        <authorList>
            <person name="Fan W."/>
            <person name="Wang S."/>
            <person name="Wang H."/>
            <person name="Wang A."/>
            <person name="Jiang F."/>
            <person name="Liu H."/>
            <person name="Zhao H."/>
            <person name="Xu D."/>
            <person name="Zhang Y."/>
        </authorList>
    </citation>
    <scope>NUCLEOTIDE SEQUENCE [LARGE SCALE GENOMIC DNA]</scope>
    <source>
        <strain evidence="2">cv. Yunnan</strain>
    </source>
</reference>
<keyword evidence="2" id="KW-1185">Reference proteome</keyword>
<proteinExistence type="predicted"/>
<name>A0ACB9ITX8_9ASTR</name>
<accession>A0ACB9ITX8</accession>
<comment type="caution">
    <text evidence="1">The sequence shown here is derived from an EMBL/GenBank/DDBJ whole genome shotgun (WGS) entry which is preliminary data.</text>
</comment>
<gene>
    <name evidence="1" type="ORF">L1987_21448</name>
</gene>